<sequence>MINMRLIFTLYLISAQAGCNEMVKGYRGGSVIVNYSYNPQQYSNHTKYFCRITEGDCRNIQKWDIKGKFFAADDISAGVYSVFIRNLSQEDGVQYRCGVENQTVSNLQLQVENGLYDGQSFSKTTHPGDMVSFSCTYPERHKNDMKSVYRVTNRSISAIIFTYTESEEKGRYVLNVSSTDNVINMSISNVTVEDRGLYLCGVAMRRSTYAIYIFNIFSEMQLQVTATSSNTPSPGSSVIGIIVYVGLAVLLIAGFVLIFYKLWSTKTKGASSSPAERGNVCEERETERGKTGAYSAYYDEIQDTQTNTVYAFAKKPETRRISPNLAGRTATSSPNTVDQDFYSMVHFSKTENYRCQTKKTNHPSTNNYADHHDITIIFITCVSFRYPCGHHSPSCSGSPALCHCSLFVT</sequence>
<feature type="domain" description="Immunoglobulin" evidence="7">
    <location>
        <begin position="120"/>
        <end position="225"/>
    </location>
</feature>
<dbReference type="OrthoDB" id="8442846at2759"/>
<feature type="region of interest" description="Disordered" evidence="4">
    <location>
        <begin position="268"/>
        <end position="287"/>
    </location>
</feature>
<dbReference type="InterPro" id="IPR013106">
    <property type="entry name" value="Ig_V-set"/>
</dbReference>
<dbReference type="RefSeq" id="XP_017313163.1">
    <property type="nucleotide sequence ID" value="XM_017457674.3"/>
</dbReference>
<evidence type="ECO:0000256" key="3">
    <source>
        <dbReference type="ARBA" id="ARBA00023136"/>
    </source>
</evidence>
<reference evidence="9" key="2">
    <citation type="submission" date="2025-08" db="UniProtKB">
        <authorList>
            <consortium name="RefSeq"/>
        </authorList>
    </citation>
    <scope>IDENTIFICATION</scope>
    <source>
        <tissue evidence="9">Blood</tissue>
    </source>
</reference>
<evidence type="ECO:0000313" key="9">
    <source>
        <dbReference type="RefSeq" id="XP_017313163.1"/>
    </source>
</evidence>
<evidence type="ECO:0000256" key="4">
    <source>
        <dbReference type="SAM" id="MobiDB-lite"/>
    </source>
</evidence>
<dbReference type="Pfam" id="PF07686">
    <property type="entry name" value="V-set"/>
    <property type="match status" value="1"/>
</dbReference>
<keyword evidence="2 5" id="KW-0812">Transmembrane</keyword>
<dbReference type="InterPro" id="IPR013783">
    <property type="entry name" value="Ig-like_fold"/>
</dbReference>
<feature type="domain" description="Immunoglobulin" evidence="7">
    <location>
        <begin position="20"/>
        <end position="112"/>
    </location>
</feature>
<dbReference type="InterPro" id="IPR050671">
    <property type="entry name" value="CD300_family_receptors"/>
</dbReference>
<keyword evidence="6" id="KW-0732">Signal</keyword>
<dbReference type="PANTHER" id="PTHR11860:SF87">
    <property type="entry name" value="CMRF35-LIKE MOLECULE 8"/>
    <property type="match status" value="1"/>
</dbReference>
<dbReference type="InterPro" id="IPR036179">
    <property type="entry name" value="Ig-like_dom_sf"/>
</dbReference>
<dbReference type="GO" id="GO:0005886">
    <property type="term" value="C:plasma membrane"/>
    <property type="evidence" value="ECO:0007669"/>
    <property type="project" value="TreeGrafter"/>
</dbReference>
<dbReference type="SUPFAM" id="SSF48726">
    <property type="entry name" value="Immunoglobulin"/>
    <property type="match status" value="2"/>
</dbReference>
<name>A0A2D0Q364_ICTPU</name>
<feature type="transmembrane region" description="Helical" evidence="5">
    <location>
        <begin position="238"/>
        <end position="260"/>
    </location>
</feature>
<dbReference type="Gene3D" id="2.60.40.10">
    <property type="entry name" value="Immunoglobulins"/>
    <property type="match status" value="2"/>
</dbReference>
<evidence type="ECO:0000256" key="5">
    <source>
        <dbReference type="SAM" id="Phobius"/>
    </source>
</evidence>
<evidence type="ECO:0000313" key="8">
    <source>
        <dbReference type="Proteomes" id="UP000221080"/>
    </source>
</evidence>
<dbReference type="GeneID" id="108258775"/>
<feature type="signal peptide" evidence="6">
    <location>
        <begin position="1"/>
        <end position="19"/>
    </location>
</feature>
<evidence type="ECO:0000259" key="7">
    <source>
        <dbReference type="SMART" id="SM00409"/>
    </source>
</evidence>
<reference evidence="8" key="1">
    <citation type="journal article" date="2016" name="Nat. Commun.">
        <title>The channel catfish genome sequence provides insights into the evolution of scale formation in teleosts.</title>
        <authorList>
            <person name="Liu Z."/>
            <person name="Liu S."/>
            <person name="Yao J."/>
            <person name="Bao L."/>
            <person name="Zhang J."/>
            <person name="Li Y."/>
            <person name="Jiang C."/>
            <person name="Sun L."/>
            <person name="Wang R."/>
            <person name="Zhang Y."/>
            <person name="Zhou T."/>
            <person name="Zeng Q."/>
            <person name="Fu Q."/>
            <person name="Gao S."/>
            <person name="Li N."/>
            <person name="Koren S."/>
            <person name="Jiang Y."/>
            <person name="Zimin A."/>
            <person name="Xu P."/>
            <person name="Phillippy A.M."/>
            <person name="Geng X."/>
            <person name="Song L."/>
            <person name="Sun F."/>
            <person name="Li C."/>
            <person name="Wang X."/>
            <person name="Chen A."/>
            <person name="Jin Y."/>
            <person name="Yuan Z."/>
            <person name="Yang Y."/>
            <person name="Tan S."/>
            <person name="Peatman E."/>
            <person name="Lu J."/>
            <person name="Qin Z."/>
            <person name="Dunham R."/>
            <person name="Li Z."/>
            <person name="Sonstegard T."/>
            <person name="Feng J."/>
            <person name="Danzmann R.G."/>
            <person name="Schroeder S."/>
            <person name="Scheffler B."/>
            <person name="Duke M.V."/>
            <person name="Ballard L."/>
            <person name="Kucuktas H."/>
            <person name="Kaltenboeck L."/>
            <person name="Liu H."/>
            <person name="Armbruster J."/>
            <person name="Xie Y."/>
            <person name="Kirby M.L."/>
            <person name="Tian Y."/>
            <person name="Flanagan M.E."/>
            <person name="Mu W."/>
            <person name="Waldbieser G.C."/>
        </authorList>
    </citation>
    <scope>NUCLEOTIDE SEQUENCE [LARGE SCALE GENOMIC DNA]</scope>
    <source>
        <strain evidence="8">SDA103</strain>
    </source>
</reference>
<keyword evidence="5" id="KW-1133">Transmembrane helix</keyword>
<dbReference type="SMART" id="SM00409">
    <property type="entry name" value="IG"/>
    <property type="match status" value="2"/>
</dbReference>
<organism evidence="8 9">
    <name type="scientific">Ictalurus punctatus</name>
    <name type="common">Channel catfish</name>
    <name type="synonym">Silurus punctatus</name>
    <dbReference type="NCBI Taxonomy" id="7998"/>
    <lineage>
        <taxon>Eukaryota</taxon>
        <taxon>Metazoa</taxon>
        <taxon>Chordata</taxon>
        <taxon>Craniata</taxon>
        <taxon>Vertebrata</taxon>
        <taxon>Euteleostomi</taxon>
        <taxon>Actinopterygii</taxon>
        <taxon>Neopterygii</taxon>
        <taxon>Teleostei</taxon>
        <taxon>Ostariophysi</taxon>
        <taxon>Siluriformes</taxon>
        <taxon>Ictaluridae</taxon>
        <taxon>Ictalurus</taxon>
    </lineage>
</organism>
<dbReference type="KEGG" id="ipu:108258775"/>
<feature type="chain" id="PRO_5012880952" evidence="6">
    <location>
        <begin position="20"/>
        <end position="409"/>
    </location>
</feature>
<comment type="subcellular location">
    <subcellularLocation>
        <location evidence="1">Membrane</location>
    </subcellularLocation>
</comment>
<proteinExistence type="predicted"/>
<keyword evidence="3 5" id="KW-0472">Membrane</keyword>
<protein>
    <submittedName>
        <fullName evidence="9">Uncharacterized protein LOC108258775 isoform X1</fullName>
    </submittedName>
</protein>
<evidence type="ECO:0000256" key="6">
    <source>
        <dbReference type="SAM" id="SignalP"/>
    </source>
</evidence>
<dbReference type="AlphaFoldDB" id="A0A2D0Q364"/>
<evidence type="ECO:0000256" key="1">
    <source>
        <dbReference type="ARBA" id="ARBA00004370"/>
    </source>
</evidence>
<dbReference type="InterPro" id="IPR003599">
    <property type="entry name" value="Ig_sub"/>
</dbReference>
<dbReference type="GO" id="GO:0004888">
    <property type="term" value="F:transmembrane signaling receptor activity"/>
    <property type="evidence" value="ECO:0007669"/>
    <property type="project" value="TreeGrafter"/>
</dbReference>
<gene>
    <name evidence="9" type="primary">LOC108258775</name>
</gene>
<accession>A0A2D0Q364</accession>
<evidence type="ECO:0000256" key="2">
    <source>
        <dbReference type="ARBA" id="ARBA00022692"/>
    </source>
</evidence>
<dbReference type="Proteomes" id="UP000221080">
    <property type="component" value="Chromosome 26"/>
</dbReference>
<keyword evidence="8" id="KW-1185">Reference proteome</keyword>
<dbReference type="PANTHER" id="PTHR11860">
    <property type="entry name" value="POLYMERIC-IMMUNOGLOBULIN RECEPTOR"/>
    <property type="match status" value="1"/>
</dbReference>